<accession>A0A9D1PV58</accession>
<evidence type="ECO:0000256" key="2">
    <source>
        <dbReference type="ARBA" id="ARBA00022814"/>
    </source>
</evidence>
<dbReference type="GO" id="GO:0031564">
    <property type="term" value="P:transcription antitermination"/>
    <property type="evidence" value="ECO:0007669"/>
    <property type="project" value="UniProtKB-KW"/>
</dbReference>
<dbReference type="AlphaFoldDB" id="A0A9D1PV58"/>
<keyword evidence="2 6" id="KW-0889">Transcription antitermination</keyword>
<keyword evidence="4 6" id="KW-0805">Transcription regulation</keyword>
<dbReference type="InterPro" id="IPR011605">
    <property type="entry name" value="NusB_fam"/>
</dbReference>
<evidence type="ECO:0000256" key="3">
    <source>
        <dbReference type="ARBA" id="ARBA00022884"/>
    </source>
</evidence>
<dbReference type="InterPro" id="IPR006027">
    <property type="entry name" value="NusB_RsmB_TIM44"/>
</dbReference>
<feature type="compositionally biased region" description="Basic and acidic residues" evidence="7">
    <location>
        <begin position="46"/>
        <end position="64"/>
    </location>
</feature>
<protein>
    <recommendedName>
        <fullName evidence="6">Transcription antitermination protein NusB</fullName>
    </recommendedName>
    <alternativeName>
        <fullName evidence="6">Antitermination factor NusB</fullName>
    </alternativeName>
</protein>
<comment type="similarity">
    <text evidence="1 6">Belongs to the NusB family.</text>
</comment>
<dbReference type="InterPro" id="IPR035926">
    <property type="entry name" value="NusB-like_sf"/>
</dbReference>
<sequence>MRTITRHAQREIAFQVLYSLYFTRAASLEDLQERFVTIVRTAEDEARDGMKDKGHKDRDQKTEADAGTDAPQAFSIPKGLDFAWKLVRGVWEFQDALDRLVQKNASRSLDRIGRVELVILRMGTYELLTSRATDPKITLSESIILAQDFGEPASHQFINGILHSTATMIQQDNLSLLSLQGAGQK</sequence>
<keyword evidence="3 6" id="KW-0694">RNA-binding</keyword>
<reference evidence="9" key="2">
    <citation type="submission" date="2021-04" db="EMBL/GenBank/DDBJ databases">
        <authorList>
            <person name="Gilroy R."/>
        </authorList>
    </citation>
    <scope>NUCLEOTIDE SEQUENCE</scope>
    <source>
        <strain evidence="9">ChiHecec2B26-446</strain>
    </source>
</reference>
<dbReference type="NCBIfam" id="TIGR01951">
    <property type="entry name" value="nusB"/>
    <property type="match status" value="1"/>
</dbReference>
<dbReference type="GO" id="GO:0006353">
    <property type="term" value="P:DNA-templated transcription termination"/>
    <property type="evidence" value="ECO:0007669"/>
    <property type="project" value="UniProtKB-UniRule"/>
</dbReference>
<dbReference type="GO" id="GO:0003723">
    <property type="term" value="F:RNA binding"/>
    <property type="evidence" value="ECO:0007669"/>
    <property type="project" value="UniProtKB-UniRule"/>
</dbReference>
<dbReference type="Gene3D" id="1.10.940.10">
    <property type="entry name" value="NusB-like"/>
    <property type="match status" value="1"/>
</dbReference>
<dbReference type="SUPFAM" id="SSF48013">
    <property type="entry name" value="NusB-like"/>
    <property type="match status" value="1"/>
</dbReference>
<dbReference type="Pfam" id="PF01029">
    <property type="entry name" value="NusB"/>
    <property type="match status" value="1"/>
</dbReference>
<reference evidence="9" key="1">
    <citation type="journal article" date="2021" name="PeerJ">
        <title>Extensive microbial diversity within the chicken gut microbiome revealed by metagenomics and culture.</title>
        <authorList>
            <person name="Gilroy R."/>
            <person name="Ravi A."/>
            <person name="Getino M."/>
            <person name="Pursley I."/>
            <person name="Horton D.L."/>
            <person name="Alikhan N.F."/>
            <person name="Baker D."/>
            <person name="Gharbi K."/>
            <person name="Hall N."/>
            <person name="Watson M."/>
            <person name="Adriaenssens E.M."/>
            <person name="Foster-Nyarko E."/>
            <person name="Jarju S."/>
            <person name="Secka A."/>
            <person name="Antonio M."/>
            <person name="Oren A."/>
            <person name="Chaudhuri R.R."/>
            <person name="La Ragione R."/>
            <person name="Hildebrand F."/>
            <person name="Pallen M.J."/>
        </authorList>
    </citation>
    <scope>NUCLEOTIDE SEQUENCE</scope>
    <source>
        <strain evidence="9">ChiHecec2B26-446</strain>
    </source>
</reference>
<dbReference type="HAMAP" id="MF_00073">
    <property type="entry name" value="NusB"/>
    <property type="match status" value="1"/>
</dbReference>
<evidence type="ECO:0000256" key="6">
    <source>
        <dbReference type="HAMAP-Rule" id="MF_00073"/>
    </source>
</evidence>
<feature type="domain" description="NusB/RsmB/TIM44" evidence="8">
    <location>
        <begin position="79"/>
        <end position="164"/>
    </location>
</feature>
<evidence type="ECO:0000313" key="9">
    <source>
        <dbReference type="EMBL" id="HIW00175.1"/>
    </source>
</evidence>
<comment type="function">
    <text evidence="6">Involved in transcription antitermination. Required for transcription of ribosomal RNA (rRNA) genes. Binds specifically to the boxA antiterminator sequence of the ribosomal RNA (rrn) operons.</text>
</comment>
<evidence type="ECO:0000313" key="10">
    <source>
        <dbReference type="Proteomes" id="UP000886752"/>
    </source>
</evidence>
<organism evidence="9 10">
    <name type="scientific">Candidatus Desulfovibrio intestinipullorum</name>
    <dbReference type="NCBI Taxonomy" id="2838536"/>
    <lineage>
        <taxon>Bacteria</taxon>
        <taxon>Pseudomonadati</taxon>
        <taxon>Thermodesulfobacteriota</taxon>
        <taxon>Desulfovibrionia</taxon>
        <taxon>Desulfovibrionales</taxon>
        <taxon>Desulfovibrionaceae</taxon>
        <taxon>Desulfovibrio</taxon>
    </lineage>
</organism>
<evidence type="ECO:0000256" key="1">
    <source>
        <dbReference type="ARBA" id="ARBA00005952"/>
    </source>
</evidence>
<keyword evidence="5 6" id="KW-0804">Transcription</keyword>
<feature type="region of interest" description="Disordered" evidence="7">
    <location>
        <begin position="46"/>
        <end position="72"/>
    </location>
</feature>
<dbReference type="EMBL" id="DXHV01000035">
    <property type="protein sequence ID" value="HIW00175.1"/>
    <property type="molecule type" value="Genomic_DNA"/>
</dbReference>
<name>A0A9D1PV58_9BACT</name>
<comment type="caution">
    <text evidence="9">The sequence shown here is derived from an EMBL/GenBank/DDBJ whole genome shotgun (WGS) entry which is preliminary data.</text>
</comment>
<dbReference type="PANTHER" id="PTHR11078">
    <property type="entry name" value="N UTILIZATION SUBSTANCE PROTEIN B-RELATED"/>
    <property type="match status" value="1"/>
</dbReference>
<dbReference type="PANTHER" id="PTHR11078:SF3">
    <property type="entry name" value="ANTITERMINATION NUSB DOMAIN-CONTAINING PROTEIN"/>
    <property type="match status" value="1"/>
</dbReference>
<evidence type="ECO:0000256" key="7">
    <source>
        <dbReference type="SAM" id="MobiDB-lite"/>
    </source>
</evidence>
<evidence type="ECO:0000256" key="4">
    <source>
        <dbReference type="ARBA" id="ARBA00023015"/>
    </source>
</evidence>
<evidence type="ECO:0000259" key="8">
    <source>
        <dbReference type="Pfam" id="PF01029"/>
    </source>
</evidence>
<proteinExistence type="inferred from homology"/>
<dbReference type="Proteomes" id="UP000886752">
    <property type="component" value="Unassembled WGS sequence"/>
</dbReference>
<gene>
    <name evidence="6 9" type="primary">nusB</name>
    <name evidence="9" type="ORF">H9894_03175</name>
</gene>
<evidence type="ECO:0000256" key="5">
    <source>
        <dbReference type="ARBA" id="ARBA00023163"/>
    </source>
</evidence>
<dbReference type="GO" id="GO:0005829">
    <property type="term" value="C:cytosol"/>
    <property type="evidence" value="ECO:0007669"/>
    <property type="project" value="TreeGrafter"/>
</dbReference>